<dbReference type="OrthoDB" id="9781577at2"/>
<keyword evidence="1 7" id="KW-0637">Prenyltransferase</keyword>
<accession>A0A1B7XCX1</accession>
<comment type="function">
    <text evidence="7">Flavin prenyltransferase that catalyzes the synthesis of the prenylated FMN cofactor (prenyl-FMN) for 4-hydroxy-3-polyprenylbenzoic acid decarboxylase UbiD. The prenyltransferase is metal-independent and links a dimethylallyl moiety from dimethylallyl monophosphate (DMAP) to the flavin N5 and C6 atoms of FMN.</text>
</comment>
<proteinExistence type="inferred from homology"/>
<keyword evidence="3 7" id="KW-0288">FMN</keyword>
<dbReference type="HAMAP" id="MF_01984">
    <property type="entry name" value="ubiX_pad"/>
    <property type="match status" value="1"/>
</dbReference>
<dbReference type="NCBIfam" id="TIGR00421">
    <property type="entry name" value="ubiX_pad"/>
    <property type="match status" value="1"/>
</dbReference>
<dbReference type="NCBIfam" id="NF004685">
    <property type="entry name" value="PRK06029.1"/>
    <property type="match status" value="1"/>
</dbReference>
<name>A0A1B7XCX1_9BACT</name>
<dbReference type="Pfam" id="PF02441">
    <property type="entry name" value="Flavoprotein"/>
    <property type="match status" value="1"/>
</dbReference>
<evidence type="ECO:0000313" key="9">
    <source>
        <dbReference type="EMBL" id="OBQ51854.1"/>
    </source>
</evidence>
<dbReference type="FunFam" id="3.40.50.1950:FF:000001">
    <property type="entry name" value="Flavin prenyltransferase UbiX"/>
    <property type="match status" value="1"/>
</dbReference>
<reference evidence="9 10" key="1">
    <citation type="submission" date="2015-01" db="EMBL/GenBank/DDBJ databases">
        <title>Desulfovibrio sp. JC271 draft genome sequence.</title>
        <authorList>
            <person name="Shivani Y."/>
            <person name="Subhash Y."/>
            <person name="Sasikala C."/>
            <person name="Ramana C.V."/>
        </authorList>
    </citation>
    <scope>NUCLEOTIDE SEQUENCE [LARGE SCALE GENOMIC DNA]</scope>
    <source>
        <strain evidence="9 10">JC271</strain>
    </source>
</reference>
<dbReference type="EC" id="2.5.1.129" evidence="7"/>
<dbReference type="Gene3D" id="3.40.50.1950">
    <property type="entry name" value="Flavin prenyltransferase-like"/>
    <property type="match status" value="1"/>
</dbReference>
<comment type="catalytic activity">
    <reaction evidence="5 7">
        <text>dimethylallyl phosphate + FMNH2 = prenylated FMNH2 + phosphate</text>
        <dbReference type="Rhea" id="RHEA:37743"/>
        <dbReference type="ChEBI" id="CHEBI:43474"/>
        <dbReference type="ChEBI" id="CHEBI:57618"/>
        <dbReference type="ChEBI" id="CHEBI:87467"/>
        <dbReference type="ChEBI" id="CHEBI:88052"/>
        <dbReference type="EC" id="2.5.1.129"/>
    </reaction>
</comment>
<dbReference type="EMBL" id="JXMS01000012">
    <property type="protein sequence ID" value="OBQ51854.1"/>
    <property type="molecule type" value="Genomic_DNA"/>
</dbReference>
<keyword evidence="4 7" id="KW-0808">Transferase</keyword>
<evidence type="ECO:0000256" key="3">
    <source>
        <dbReference type="ARBA" id="ARBA00022643"/>
    </source>
</evidence>
<evidence type="ECO:0000259" key="8">
    <source>
        <dbReference type="Pfam" id="PF02441"/>
    </source>
</evidence>
<gene>
    <name evidence="7" type="primary">ubiX</name>
    <name evidence="9" type="ORF">SP90_08435</name>
</gene>
<dbReference type="AlphaFoldDB" id="A0A1B7XCX1"/>
<evidence type="ECO:0000256" key="2">
    <source>
        <dbReference type="ARBA" id="ARBA00022630"/>
    </source>
</evidence>
<comment type="caution">
    <text evidence="9">The sequence shown here is derived from an EMBL/GenBank/DDBJ whole genome shotgun (WGS) entry which is preliminary data.</text>
</comment>
<keyword evidence="2 7" id="KW-0285">Flavoprotein</keyword>
<dbReference type="STRING" id="1560234.SP90_08435"/>
<dbReference type="PANTHER" id="PTHR43374">
    <property type="entry name" value="FLAVIN PRENYLTRANSFERASE"/>
    <property type="match status" value="1"/>
</dbReference>
<dbReference type="GO" id="GO:0016831">
    <property type="term" value="F:carboxy-lyase activity"/>
    <property type="evidence" value="ECO:0007669"/>
    <property type="project" value="TreeGrafter"/>
</dbReference>
<feature type="binding site" evidence="7">
    <location>
        <position position="123"/>
    </location>
    <ligand>
        <name>FMN</name>
        <dbReference type="ChEBI" id="CHEBI:58210"/>
    </ligand>
</feature>
<evidence type="ECO:0000256" key="7">
    <source>
        <dbReference type="HAMAP-Rule" id="MF_01984"/>
    </source>
</evidence>
<dbReference type="RefSeq" id="WP_066854522.1">
    <property type="nucleotide sequence ID" value="NZ_JXMS01000012.1"/>
</dbReference>
<keyword evidence="10" id="KW-1185">Reference proteome</keyword>
<sequence length="187" mass="20114">MKKIVVAVTGASGMPLAVTLLKELAASYQAEVHLIVSDAAKTVLGLESGLDLDHLTSYAHSVYTQHEFGAAPASGSWLHDGMIICPCSMASLGAIANGMGSNLIHRAADVTLKERRTLILVPRETPLNRIHLQNMLAADEAGALIMPPTPGFYSKPETIEDICNHLVGRMLDHLAIEHSLVKRWDGM</sequence>
<dbReference type="InterPro" id="IPR003382">
    <property type="entry name" value="Flavoprotein"/>
</dbReference>
<feature type="binding site" evidence="7">
    <location>
        <position position="169"/>
    </location>
    <ligand>
        <name>dimethylallyl phosphate</name>
        <dbReference type="ChEBI" id="CHEBI:88052"/>
    </ligand>
</feature>
<evidence type="ECO:0000256" key="6">
    <source>
        <dbReference type="ARBA" id="ARBA00060793"/>
    </source>
</evidence>
<evidence type="ECO:0000256" key="4">
    <source>
        <dbReference type="ARBA" id="ARBA00022679"/>
    </source>
</evidence>
<dbReference type="PANTHER" id="PTHR43374:SF1">
    <property type="entry name" value="FLAVIN PRENYLTRANSFERASE PAD1, MITOCHONDRIAL"/>
    <property type="match status" value="1"/>
</dbReference>
<comment type="caution">
    <text evidence="7">Lacks conserved residue(s) required for the propagation of feature annotation.</text>
</comment>
<dbReference type="SUPFAM" id="SSF52507">
    <property type="entry name" value="Homo-oligomeric flavin-containing Cys decarboxylases, HFCD"/>
    <property type="match status" value="1"/>
</dbReference>
<dbReference type="GO" id="GO:0106141">
    <property type="term" value="F:flavin prenyltransferase activity"/>
    <property type="evidence" value="ECO:0007669"/>
    <property type="project" value="UniProtKB-EC"/>
</dbReference>
<organism evidence="9 10">
    <name type="scientific">Halodesulfovibrio spirochaetisodalis</name>
    <dbReference type="NCBI Taxonomy" id="1560234"/>
    <lineage>
        <taxon>Bacteria</taxon>
        <taxon>Pseudomonadati</taxon>
        <taxon>Thermodesulfobacteriota</taxon>
        <taxon>Desulfovibrionia</taxon>
        <taxon>Desulfovibrionales</taxon>
        <taxon>Desulfovibrionaceae</taxon>
        <taxon>Halodesulfovibrio</taxon>
    </lineage>
</organism>
<feature type="binding site" evidence="7">
    <location>
        <begin position="10"/>
        <end position="12"/>
    </location>
    <ligand>
        <name>FMN</name>
        <dbReference type="ChEBI" id="CHEBI:58210"/>
    </ligand>
</feature>
<dbReference type="Proteomes" id="UP000091979">
    <property type="component" value="Unassembled WGS sequence"/>
</dbReference>
<dbReference type="InterPro" id="IPR036551">
    <property type="entry name" value="Flavin_trans-like"/>
</dbReference>
<feature type="binding site" evidence="7">
    <location>
        <position position="37"/>
    </location>
    <ligand>
        <name>FMN</name>
        <dbReference type="ChEBI" id="CHEBI:58210"/>
    </ligand>
</feature>
<feature type="binding site" evidence="7">
    <location>
        <begin position="88"/>
        <end position="91"/>
    </location>
    <ligand>
        <name>FMN</name>
        <dbReference type="ChEBI" id="CHEBI:58210"/>
    </ligand>
</feature>
<comment type="similarity">
    <text evidence="6 7">Belongs to the UbiX/PAD1 family.</text>
</comment>
<evidence type="ECO:0000256" key="1">
    <source>
        <dbReference type="ARBA" id="ARBA00022602"/>
    </source>
</evidence>
<dbReference type="InterPro" id="IPR004507">
    <property type="entry name" value="UbiX-like"/>
</dbReference>
<feature type="domain" description="Flavoprotein" evidence="8">
    <location>
        <begin position="2"/>
        <end position="174"/>
    </location>
</feature>
<dbReference type="PATRIC" id="fig|1560234.3.peg.510"/>
<feature type="binding site" evidence="7">
    <location>
        <position position="153"/>
    </location>
    <ligand>
        <name>dimethylallyl phosphate</name>
        <dbReference type="ChEBI" id="CHEBI:88052"/>
    </ligand>
</feature>
<evidence type="ECO:0000313" key="10">
    <source>
        <dbReference type="Proteomes" id="UP000091979"/>
    </source>
</evidence>
<protein>
    <recommendedName>
        <fullName evidence="7">Flavin prenyltransferase UbiX</fullName>
        <ecNumber evidence="7">2.5.1.129</ecNumber>
    </recommendedName>
</protein>
<evidence type="ECO:0000256" key="5">
    <source>
        <dbReference type="ARBA" id="ARBA00050612"/>
    </source>
</evidence>